<evidence type="ECO:0000313" key="2">
    <source>
        <dbReference type="EMBL" id="MED1203971.1"/>
    </source>
</evidence>
<dbReference type="SMART" id="SM00914">
    <property type="entry name" value="IDEAL"/>
    <property type="match status" value="1"/>
</dbReference>
<protein>
    <submittedName>
        <fullName evidence="2">IDEAL domain-containing protein</fullName>
    </submittedName>
</protein>
<sequence length="118" mass="13861">MKKTDNMSLRIGDWVKGRTHDGEIIQGYLEEVNAIQGFAKVKVIECDNKFRRGKTIEVLEHWIEKIPESSEITEEYIGMLIDLALLTKDEEWFMELALIYKSFKSSQQIKDDLFYLLN</sequence>
<keyword evidence="3" id="KW-1185">Reference proteome</keyword>
<feature type="domain" description="IDEAL" evidence="1">
    <location>
        <begin position="65"/>
        <end position="100"/>
    </location>
</feature>
<dbReference type="Proteomes" id="UP001341444">
    <property type="component" value="Unassembled WGS sequence"/>
</dbReference>
<gene>
    <name evidence="2" type="ORF">P4T90_12995</name>
</gene>
<accession>A0ABU6MH19</accession>
<organism evidence="2 3">
    <name type="scientific">Heyndrickxia acidicola</name>
    <dbReference type="NCBI Taxonomy" id="209389"/>
    <lineage>
        <taxon>Bacteria</taxon>
        <taxon>Bacillati</taxon>
        <taxon>Bacillota</taxon>
        <taxon>Bacilli</taxon>
        <taxon>Bacillales</taxon>
        <taxon>Bacillaceae</taxon>
        <taxon>Heyndrickxia</taxon>
    </lineage>
</organism>
<reference evidence="2 3" key="1">
    <citation type="submission" date="2023-03" db="EMBL/GenBank/DDBJ databases">
        <title>Bacillus Genome Sequencing.</title>
        <authorList>
            <person name="Dunlap C."/>
        </authorList>
    </citation>
    <scope>NUCLEOTIDE SEQUENCE [LARGE SCALE GENOMIC DNA]</scope>
    <source>
        <strain evidence="2 3">B-23453</strain>
    </source>
</reference>
<name>A0ABU6MH19_9BACI</name>
<evidence type="ECO:0000313" key="3">
    <source>
        <dbReference type="Proteomes" id="UP001341444"/>
    </source>
</evidence>
<dbReference type="Pfam" id="PF08858">
    <property type="entry name" value="IDEAL"/>
    <property type="match status" value="1"/>
</dbReference>
<dbReference type="InterPro" id="IPR014957">
    <property type="entry name" value="IDEAL_dom"/>
</dbReference>
<dbReference type="RefSeq" id="WP_066264259.1">
    <property type="nucleotide sequence ID" value="NZ_JARMAB010000019.1"/>
</dbReference>
<comment type="caution">
    <text evidence="2">The sequence shown here is derived from an EMBL/GenBank/DDBJ whole genome shotgun (WGS) entry which is preliminary data.</text>
</comment>
<evidence type="ECO:0000259" key="1">
    <source>
        <dbReference type="SMART" id="SM00914"/>
    </source>
</evidence>
<dbReference type="EMBL" id="JARMAB010000019">
    <property type="protein sequence ID" value="MED1203971.1"/>
    <property type="molecule type" value="Genomic_DNA"/>
</dbReference>
<proteinExistence type="predicted"/>